<dbReference type="RefSeq" id="XP_038779222.1">
    <property type="nucleotide sequence ID" value="XM_038923294.1"/>
</dbReference>
<proteinExistence type="predicted"/>
<accession>A0A875RVM1</accession>
<dbReference type="KEGG" id="bnn:FOA43_003014"/>
<keyword evidence="2" id="KW-1185">Reference proteome</keyword>
<dbReference type="OrthoDB" id="4046837at2759"/>
<evidence type="ECO:0000313" key="2">
    <source>
        <dbReference type="Proteomes" id="UP000662931"/>
    </source>
</evidence>
<evidence type="ECO:0000313" key="1">
    <source>
        <dbReference type="EMBL" id="QPG75657.1"/>
    </source>
</evidence>
<sequence>MIRFNRYSRIVSTNLFGCKAAGWTIFQHRFNSQSSYKSIEETLEKLPNLKKSESYFKVINDQLKRINALEHQKQKEEGDKLYDLSRNLISAMKENEQLDQDRELLLLSEIIEKFARYSFASASIAFKRLNEIDSEFSLKPESIGELIKYNPGRVKSSWELFNELVKNKPSDFLGSIVLEKLIHGDQIDIKEGATQINLDKAIKIYRILHNLEDRSLIREESKKKLAEDLISLNVAKALIPLGLSAEAVESIISSKKDTLKNSDYFYLYLSTRDCCTDNHLPSKLLLELFLPISKLQLADDEAFGKDSSNLQQLQKLAPLEVKVQLTAAEITEQFRDLIQEKGLDKPIRVKLDLIKSAGFHSKDLKKAIQYFEEFQTKVPATAPGTDYLKCITSLVFVYSAIDKNKDEFLNLAEALVPQSPKPMANNLASFVLHHSWFGDSEKAVAIYNKSLDLYMRPKEETTNAKARGMLVQSLIIGALLGDQIGLARLIKLKSVENKLLEDEYDTRINQVLKNYGDLKERIKSDDSAIRAELKKIVLGAIEEMSP</sequence>
<dbReference type="Proteomes" id="UP000662931">
    <property type="component" value="Chromosome 3"/>
</dbReference>
<protein>
    <submittedName>
        <fullName evidence="1">Uncharacterized protein</fullName>
    </submittedName>
</protein>
<name>A0A875RVM1_EENNA</name>
<dbReference type="AlphaFoldDB" id="A0A875RVM1"/>
<gene>
    <name evidence="1" type="ORF">FOA43_003014</name>
</gene>
<dbReference type="GeneID" id="62196415"/>
<reference evidence="1" key="1">
    <citation type="submission" date="2020-10" db="EMBL/GenBank/DDBJ databases">
        <authorList>
            <person name="Roach M.J.R."/>
        </authorList>
    </citation>
    <scope>NUCLEOTIDE SEQUENCE</scope>
    <source>
        <strain evidence="1">CBS 1945</strain>
    </source>
</reference>
<organism evidence="1 2">
    <name type="scientific">Eeniella nana</name>
    <name type="common">Yeast</name>
    <name type="synonym">Brettanomyces nanus</name>
    <dbReference type="NCBI Taxonomy" id="13502"/>
    <lineage>
        <taxon>Eukaryota</taxon>
        <taxon>Fungi</taxon>
        <taxon>Dikarya</taxon>
        <taxon>Ascomycota</taxon>
        <taxon>Saccharomycotina</taxon>
        <taxon>Pichiomycetes</taxon>
        <taxon>Pichiales</taxon>
        <taxon>Pichiaceae</taxon>
        <taxon>Brettanomyces</taxon>
    </lineage>
</organism>
<dbReference type="EMBL" id="CP064814">
    <property type="protein sequence ID" value="QPG75657.1"/>
    <property type="molecule type" value="Genomic_DNA"/>
</dbReference>